<dbReference type="PANTHER" id="PTHR43586:SF8">
    <property type="entry name" value="CYSTEINE DESULFURASE 1, CHLOROPLASTIC"/>
    <property type="match status" value="1"/>
</dbReference>
<dbReference type="InterPro" id="IPR010970">
    <property type="entry name" value="Cys_dSase_SufS"/>
</dbReference>
<comment type="similarity">
    <text evidence="2">Belongs to the class-V pyridoxal-phosphate-dependent aminotransferase family. Csd subfamily.</text>
</comment>
<dbReference type="GO" id="GO:0031071">
    <property type="term" value="F:cysteine desulfurase activity"/>
    <property type="evidence" value="ECO:0007669"/>
    <property type="project" value="UniProtKB-EC"/>
</dbReference>
<evidence type="ECO:0000256" key="5">
    <source>
        <dbReference type="ARBA" id="ARBA00022898"/>
    </source>
</evidence>
<dbReference type="OrthoDB" id="9804366at2"/>
<dbReference type="eggNOG" id="COG0520">
    <property type="taxonomic scope" value="Bacteria"/>
</dbReference>
<evidence type="ECO:0000256" key="2">
    <source>
        <dbReference type="ARBA" id="ARBA00010447"/>
    </source>
</evidence>
<evidence type="ECO:0000256" key="4">
    <source>
        <dbReference type="ARBA" id="ARBA00022679"/>
    </source>
</evidence>
<sequence>MLDLDQIRQDFPTIGKNDIYLDSVASSLTPTPVIEAMTEYYTKYRANIHRGTYDLSMRASQRYDDAVASVARFIGACPSEIAFTQNTTHAINLLARTLQFEPGDEIVLTSLEHTSNMAPWVRLADEKGLELRWYNAGRLGIVNASELIDLIGPKTKLVTMTAVSNVLGTITPFEEIGAECRDRGVLFLLDAAQAVPHISIDVKKIQCDFLAFSGHKMLGPTGIGVLYLREELARSLGPGMLGGGTLDTSACDCPSLEECSLEYCSYSELPDKWQAGTPPIAEAFGLHAAIDYLTSLGIHNISEHDRDLTTRFVSGLREIPSVDVYGPMDADKRMAIVSFNIGNLHPDDVGRILNERYKIGVRTGQHCAVNYFNEVNGHSGSPGNVRASFYVYNTVEEVDKTLNAISNISKLLV</sequence>
<dbReference type="GO" id="GO:0030170">
    <property type="term" value="F:pyridoxal phosphate binding"/>
    <property type="evidence" value="ECO:0007669"/>
    <property type="project" value="InterPro"/>
</dbReference>
<evidence type="ECO:0000259" key="8">
    <source>
        <dbReference type="Pfam" id="PF00266"/>
    </source>
</evidence>
<dbReference type="InterPro" id="IPR000192">
    <property type="entry name" value="Aminotrans_V_dom"/>
</dbReference>
<comment type="cofactor">
    <cofactor evidence="1 7">
        <name>pyridoxal 5'-phosphate</name>
        <dbReference type="ChEBI" id="CHEBI:597326"/>
    </cofactor>
</comment>
<reference evidence="9 10" key="1">
    <citation type="submission" date="2012-05" db="EMBL/GenBank/DDBJ databases">
        <authorList>
            <person name="Weinstock G."/>
            <person name="Sodergren E."/>
            <person name="Lobos E.A."/>
            <person name="Fulton L."/>
            <person name="Fulton R."/>
            <person name="Courtney L."/>
            <person name="Fronick C."/>
            <person name="O'Laughlin M."/>
            <person name="Godfrey J."/>
            <person name="Wilson R.M."/>
            <person name="Miner T."/>
            <person name="Farmer C."/>
            <person name="Delehaunty K."/>
            <person name="Cordes M."/>
            <person name="Minx P."/>
            <person name="Tomlinson C."/>
            <person name="Chen J."/>
            <person name="Wollam A."/>
            <person name="Pepin K.H."/>
            <person name="Bhonagiri V."/>
            <person name="Zhang X."/>
            <person name="Suruliraj S."/>
            <person name="Warren W."/>
            <person name="Mitreva M."/>
            <person name="Mardis E.R."/>
            <person name="Wilson R.K."/>
        </authorList>
    </citation>
    <scope>NUCLEOTIDE SEQUENCE [LARGE SCALE GENOMIC DNA]</scope>
    <source>
        <strain evidence="9 10">F0235</strain>
    </source>
</reference>
<dbReference type="EC" id="2.8.1.7" evidence="3"/>
<comment type="catalytic activity">
    <reaction evidence="6">
        <text>(sulfur carrier)-H + L-cysteine = (sulfur carrier)-SH + L-alanine</text>
        <dbReference type="Rhea" id="RHEA:43892"/>
        <dbReference type="Rhea" id="RHEA-COMP:14737"/>
        <dbReference type="Rhea" id="RHEA-COMP:14739"/>
        <dbReference type="ChEBI" id="CHEBI:29917"/>
        <dbReference type="ChEBI" id="CHEBI:35235"/>
        <dbReference type="ChEBI" id="CHEBI:57972"/>
        <dbReference type="ChEBI" id="CHEBI:64428"/>
        <dbReference type="EC" id="2.8.1.7"/>
    </reaction>
</comment>
<evidence type="ECO:0000313" key="10">
    <source>
        <dbReference type="Proteomes" id="UP000010445"/>
    </source>
</evidence>
<dbReference type="Proteomes" id="UP000010445">
    <property type="component" value="Unassembled WGS sequence"/>
</dbReference>
<evidence type="ECO:0000256" key="3">
    <source>
        <dbReference type="ARBA" id="ARBA00012239"/>
    </source>
</evidence>
<dbReference type="Gene3D" id="3.90.1150.10">
    <property type="entry name" value="Aspartate Aminotransferase, domain 1"/>
    <property type="match status" value="1"/>
</dbReference>
<evidence type="ECO:0000313" key="9">
    <source>
        <dbReference type="EMBL" id="EKX91491.1"/>
    </source>
</evidence>
<dbReference type="AlphaFoldDB" id="L1MKN1"/>
<dbReference type="InterPro" id="IPR015421">
    <property type="entry name" value="PyrdxlP-dep_Trfase_major"/>
</dbReference>
<keyword evidence="4" id="KW-0808">Transferase</keyword>
<keyword evidence="10" id="KW-1185">Reference proteome</keyword>
<feature type="domain" description="Aminotransferase class V" evidence="8">
    <location>
        <begin position="19"/>
        <end position="400"/>
    </location>
</feature>
<dbReference type="HOGENOM" id="CLU_003433_2_5_11"/>
<evidence type="ECO:0000256" key="6">
    <source>
        <dbReference type="ARBA" id="ARBA00050776"/>
    </source>
</evidence>
<dbReference type="PANTHER" id="PTHR43586">
    <property type="entry name" value="CYSTEINE DESULFURASE"/>
    <property type="match status" value="1"/>
</dbReference>
<dbReference type="InterPro" id="IPR020578">
    <property type="entry name" value="Aminotrans_V_PyrdxlP_BS"/>
</dbReference>
<evidence type="ECO:0000256" key="1">
    <source>
        <dbReference type="ARBA" id="ARBA00001933"/>
    </source>
</evidence>
<dbReference type="InterPro" id="IPR015424">
    <property type="entry name" value="PyrdxlP-dep_Trfase"/>
</dbReference>
<keyword evidence="5" id="KW-0663">Pyridoxal phosphate</keyword>
<organism evidence="9 10">
    <name type="scientific">Corynebacterium durum F0235</name>
    <dbReference type="NCBI Taxonomy" id="1035195"/>
    <lineage>
        <taxon>Bacteria</taxon>
        <taxon>Bacillati</taxon>
        <taxon>Actinomycetota</taxon>
        <taxon>Actinomycetes</taxon>
        <taxon>Mycobacteriales</taxon>
        <taxon>Corynebacteriaceae</taxon>
        <taxon>Corynebacterium</taxon>
    </lineage>
</organism>
<dbReference type="CDD" id="cd06453">
    <property type="entry name" value="SufS_like"/>
    <property type="match status" value="1"/>
</dbReference>
<dbReference type="STRING" id="1035195.HMPREF9997_00561"/>
<dbReference type="Pfam" id="PF00266">
    <property type="entry name" value="Aminotran_5"/>
    <property type="match status" value="1"/>
</dbReference>
<accession>L1MKN1</accession>
<gene>
    <name evidence="9" type="ORF">HMPREF9997_00561</name>
</gene>
<dbReference type="PATRIC" id="fig|1035195.3.peg.505"/>
<proteinExistence type="inferred from homology"/>
<dbReference type="GO" id="GO:0006534">
    <property type="term" value="P:cysteine metabolic process"/>
    <property type="evidence" value="ECO:0007669"/>
    <property type="project" value="InterPro"/>
</dbReference>
<evidence type="ECO:0000256" key="7">
    <source>
        <dbReference type="RuleBase" id="RU004504"/>
    </source>
</evidence>
<name>L1MKN1_9CORY</name>
<comment type="caution">
    <text evidence="9">The sequence shown here is derived from an EMBL/GenBank/DDBJ whole genome shotgun (WGS) entry which is preliminary data.</text>
</comment>
<dbReference type="PROSITE" id="PS00595">
    <property type="entry name" value="AA_TRANSFER_CLASS_5"/>
    <property type="match status" value="1"/>
</dbReference>
<dbReference type="Gene3D" id="3.40.640.10">
    <property type="entry name" value="Type I PLP-dependent aspartate aminotransferase-like (Major domain)"/>
    <property type="match status" value="1"/>
</dbReference>
<dbReference type="InterPro" id="IPR015422">
    <property type="entry name" value="PyrdxlP-dep_Trfase_small"/>
</dbReference>
<dbReference type="SUPFAM" id="SSF53383">
    <property type="entry name" value="PLP-dependent transferases"/>
    <property type="match status" value="1"/>
</dbReference>
<protein>
    <recommendedName>
        <fullName evidence="3">cysteine desulfurase</fullName>
        <ecNumber evidence="3">2.8.1.7</ecNumber>
    </recommendedName>
</protein>
<dbReference type="EMBL" id="AMEM01000011">
    <property type="protein sequence ID" value="EKX91491.1"/>
    <property type="molecule type" value="Genomic_DNA"/>
</dbReference>
<dbReference type="RefSeq" id="WP_006062811.1">
    <property type="nucleotide sequence ID" value="NZ_KB290827.1"/>
</dbReference>